<dbReference type="OrthoDB" id="9761519at2"/>
<gene>
    <name evidence="1" type="ORF">ABB05_10005</name>
</gene>
<sequence length="836" mass="96428">MNISIQEQFLHPSEEFTPIPFWFWNDELSAEKICRQIYDFHEKGVNGFVLHPRMGIPKEIEYLSDEFMTFVEIAVQEAKKLGMSVILYDEAMYPSGSANGKVVRENPEYASRGLKMNEYLCEPGTHNIVLDLVKKNENVVSVQAIKKQSESIICDHETRLLELKDGKVQFTPPDDGNWSILVFVETFSRGTIRGIHFGEDDGEENAPASTDLLNPAAVQKFIQLTHDTYYERLEPYFGNTIIAMFTDEPDILGRGSLRGLKPWTNQFLDFYKRNGNEEVDLPLLWFEGSERTAFVRKQYRKTVNAKMTESYYQPISSWCSDHDIALTGHPAASDDIGLLEHFQIPGQDVVWRWVAPEDGKAVGGHHSTAGKCSADAARHRGRRRNLNEFLGVCSKESDWALSPGDMKWYMDWLLVRGVNLLCPHAFYYSIDGKRRSHERPPDVGPNNSWWPYYKQFAQYMKRLSWLMTDSTNETSIAVLCEEDFLPWKIVKPLYENQIEFNYLEESLLQSSCLIEDGVIRIANQKYEVVVIEASHHIEKPVIQALEEFISNGGKVIIWNEKETPLVIMKATYIQKPEEILEAIPLSNRNEFHLIPSDPSIRLSKIRKEHYTFYLLVNEGEEDYEGQICLKETGKVEKWDPWKATIKKCPVYEDGMLPISLARRSSIVYSVDPNQESFIEIEESFELRKKKITVNEAWQTNQIPVPVNDELLQPWNEWEGMRYFSGTIIYENSFELDDLDTIKQLTIDLGEVYEIAKLSLNQKEIGVELWAPYEFKIDPAFLKSGRNIIQVEVTNSMANHMDQVSLRSGLVGPVEIELETESLNKIGYSDYRVENMK</sequence>
<dbReference type="PANTHER" id="PTHR36848:SF2">
    <property type="entry name" value="SECRETED PROTEIN"/>
    <property type="match status" value="1"/>
</dbReference>
<dbReference type="InterPro" id="IPR008979">
    <property type="entry name" value="Galactose-bd-like_sf"/>
</dbReference>
<dbReference type="Proteomes" id="UP000077881">
    <property type="component" value="Unassembled WGS sequence"/>
</dbReference>
<dbReference type="SUPFAM" id="SSF49785">
    <property type="entry name" value="Galactose-binding domain-like"/>
    <property type="match status" value="1"/>
</dbReference>
<organism evidence="1 2">
    <name type="scientific">Lederbergia galactosidilytica</name>
    <dbReference type="NCBI Taxonomy" id="217031"/>
    <lineage>
        <taxon>Bacteria</taxon>
        <taxon>Bacillati</taxon>
        <taxon>Bacillota</taxon>
        <taxon>Bacilli</taxon>
        <taxon>Bacillales</taxon>
        <taxon>Bacillaceae</taxon>
        <taxon>Lederbergia</taxon>
    </lineage>
</organism>
<dbReference type="InterPro" id="IPR053161">
    <property type="entry name" value="Ulvan_degrading_GH"/>
</dbReference>
<dbReference type="AlphaFoldDB" id="A0A177ZXD7"/>
<dbReference type="PATRIC" id="fig|217031.6.peg.2122"/>
<dbReference type="RefSeq" id="WP_057987902.1">
    <property type="nucleotide sequence ID" value="NZ_LDJR01000044.1"/>
</dbReference>
<dbReference type="EMBL" id="LDJR01000044">
    <property type="protein sequence ID" value="OAK71960.1"/>
    <property type="molecule type" value="Genomic_DNA"/>
</dbReference>
<dbReference type="Gene3D" id="2.60.120.260">
    <property type="entry name" value="Galactose-binding domain-like"/>
    <property type="match status" value="1"/>
</dbReference>
<keyword evidence="2" id="KW-1185">Reference proteome</keyword>
<reference evidence="1 2" key="1">
    <citation type="submission" date="2015-05" db="EMBL/GenBank/DDBJ databases">
        <title>Comparison of genome.</title>
        <authorList>
            <person name="Zheng Z."/>
            <person name="Sun M."/>
        </authorList>
    </citation>
    <scope>NUCLEOTIDE SEQUENCE [LARGE SCALE GENOMIC DNA]</scope>
    <source>
        <strain evidence="1 2">G25-74</strain>
    </source>
</reference>
<evidence type="ECO:0000313" key="2">
    <source>
        <dbReference type="Proteomes" id="UP000077881"/>
    </source>
</evidence>
<accession>A0A177ZXD7</accession>
<comment type="caution">
    <text evidence="1">The sequence shown here is derived from an EMBL/GenBank/DDBJ whole genome shotgun (WGS) entry which is preliminary data.</text>
</comment>
<dbReference type="PANTHER" id="PTHR36848">
    <property type="entry name" value="DNA-BINDING PROTEIN (PUTATIVE SECRETED PROTEIN)-RELATED"/>
    <property type="match status" value="1"/>
</dbReference>
<dbReference type="NCBIfam" id="NF045579">
    <property type="entry name" value="rhamnoside_JR"/>
    <property type="match status" value="1"/>
</dbReference>
<protein>
    <submittedName>
        <fullName evidence="1">Uncharacterized protein</fullName>
    </submittedName>
</protein>
<evidence type="ECO:0000313" key="1">
    <source>
        <dbReference type="EMBL" id="OAK71960.1"/>
    </source>
</evidence>
<name>A0A177ZXD7_9BACI</name>
<dbReference type="Pfam" id="PF17132">
    <property type="entry name" value="Glyco_hydro_106"/>
    <property type="match status" value="1"/>
</dbReference>
<dbReference type="STRING" id="217031.ABB05_10005"/>
<proteinExistence type="predicted"/>